<dbReference type="Gene3D" id="4.10.60.10">
    <property type="entry name" value="Zinc finger, CCHC-type"/>
    <property type="match status" value="1"/>
</dbReference>
<dbReference type="Pfam" id="PF00098">
    <property type="entry name" value="zf-CCHC"/>
    <property type="match status" value="1"/>
</dbReference>
<keyword evidence="1" id="KW-0863">Zinc-finger</keyword>
<name>A0A183GUG1_HELPZ</name>
<keyword evidence="1" id="KW-0862">Zinc</keyword>
<dbReference type="SMART" id="SM00343">
    <property type="entry name" value="ZnF_C2HC"/>
    <property type="match status" value="2"/>
</dbReference>
<organism evidence="3 4">
    <name type="scientific">Heligmosomoides polygyrus</name>
    <name type="common">Parasitic roundworm</name>
    <dbReference type="NCBI Taxonomy" id="6339"/>
    <lineage>
        <taxon>Eukaryota</taxon>
        <taxon>Metazoa</taxon>
        <taxon>Ecdysozoa</taxon>
        <taxon>Nematoda</taxon>
        <taxon>Chromadorea</taxon>
        <taxon>Rhabditida</taxon>
        <taxon>Rhabditina</taxon>
        <taxon>Rhabditomorpha</taxon>
        <taxon>Strongyloidea</taxon>
        <taxon>Heligmosomidae</taxon>
        <taxon>Heligmosomoides</taxon>
    </lineage>
</organism>
<dbReference type="AlphaFoldDB" id="A0A183GUG1"/>
<dbReference type="PROSITE" id="PS50158">
    <property type="entry name" value="ZF_CCHC"/>
    <property type="match status" value="1"/>
</dbReference>
<dbReference type="WBParaSite" id="HPBE_0002633101-mRNA-1">
    <property type="protein sequence ID" value="HPBE_0002633101-mRNA-1"/>
    <property type="gene ID" value="HPBE_0002633101"/>
</dbReference>
<protein>
    <submittedName>
        <fullName evidence="4">CCHC-type domain-containing protein</fullName>
    </submittedName>
</protein>
<proteinExistence type="predicted"/>
<keyword evidence="3" id="KW-1185">Reference proteome</keyword>
<evidence type="ECO:0000259" key="2">
    <source>
        <dbReference type="PROSITE" id="PS50158"/>
    </source>
</evidence>
<dbReference type="Proteomes" id="UP000050761">
    <property type="component" value="Unassembled WGS sequence"/>
</dbReference>
<evidence type="ECO:0000313" key="3">
    <source>
        <dbReference type="Proteomes" id="UP000050761"/>
    </source>
</evidence>
<reference evidence="4" key="1">
    <citation type="submission" date="2019-09" db="UniProtKB">
        <authorList>
            <consortium name="WormBaseParasite"/>
        </authorList>
    </citation>
    <scope>IDENTIFICATION</scope>
</reference>
<sequence length="134" mass="15282">LEYIIPIVAQLEKEGVTLDGSYLAQKVLAKFSASLQRKTLEGRFSQETKESKERINDMVSKNVNSDETPACMFCFSEHHKSVTCTEYPTTSERRNIMQERKLCLNCGKPGHFIKQCASQGCRTCQGRRHHHTLC</sequence>
<dbReference type="GO" id="GO:0003676">
    <property type="term" value="F:nucleic acid binding"/>
    <property type="evidence" value="ECO:0007669"/>
    <property type="project" value="InterPro"/>
</dbReference>
<dbReference type="InterPro" id="IPR001878">
    <property type="entry name" value="Znf_CCHC"/>
</dbReference>
<feature type="domain" description="CCHC-type" evidence="2">
    <location>
        <begin position="103"/>
        <end position="116"/>
    </location>
</feature>
<accession>A0A183GUG1</accession>
<evidence type="ECO:0000256" key="1">
    <source>
        <dbReference type="PROSITE-ProRule" id="PRU00047"/>
    </source>
</evidence>
<dbReference type="GO" id="GO:0008270">
    <property type="term" value="F:zinc ion binding"/>
    <property type="evidence" value="ECO:0007669"/>
    <property type="project" value="UniProtKB-KW"/>
</dbReference>
<keyword evidence="1" id="KW-0479">Metal-binding</keyword>
<evidence type="ECO:0000313" key="4">
    <source>
        <dbReference type="WBParaSite" id="HPBE_0002633101-mRNA-1"/>
    </source>
</evidence>